<evidence type="ECO:0000256" key="7">
    <source>
        <dbReference type="ARBA" id="ARBA00022692"/>
    </source>
</evidence>
<evidence type="ECO:0000259" key="13">
    <source>
        <dbReference type="PROSITE" id="PS50109"/>
    </source>
</evidence>
<dbReference type="CDD" id="cd00082">
    <property type="entry name" value="HisKA"/>
    <property type="match status" value="1"/>
</dbReference>
<evidence type="ECO:0000256" key="3">
    <source>
        <dbReference type="ARBA" id="ARBA00012438"/>
    </source>
</evidence>
<dbReference type="GO" id="GO:0000155">
    <property type="term" value="F:phosphorelay sensor kinase activity"/>
    <property type="evidence" value="ECO:0007669"/>
    <property type="project" value="InterPro"/>
</dbReference>
<dbReference type="AlphaFoldDB" id="A0A2H0U7M5"/>
<comment type="caution">
    <text evidence="15">The sequence shown here is derived from an EMBL/GenBank/DDBJ whole genome shotgun (WGS) entry which is preliminary data.</text>
</comment>
<evidence type="ECO:0000256" key="12">
    <source>
        <dbReference type="SAM" id="Phobius"/>
    </source>
</evidence>
<dbReference type="PROSITE" id="PS50110">
    <property type="entry name" value="RESPONSE_REGULATORY"/>
    <property type="match status" value="1"/>
</dbReference>
<dbReference type="PANTHER" id="PTHR43547:SF2">
    <property type="entry name" value="HYBRID SIGNAL TRANSDUCTION HISTIDINE KINASE C"/>
    <property type="match status" value="1"/>
</dbReference>
<dbReference type="InterPro" id="IPR011006">
    <property type="entry name" value="CheY-like_superfamily"/>
</dbReference>
<keyword evidence="6" id="KW-0808">Transferase</keyword>
<dbReference type="FunFam" id="3.30.565.10:FF:000006">
    <property type="entry name" value="Sensor histidine kinase WalK"/>
    <property type="match status" value="1"/>
</dbReference>
<dbReference type="Pfam" id="PF00072">
    <property type="entry name" value="Response_reg"/>
    <property type="match status" value="1"/>
</dbReference>
<feature type="transmembrane region" description="Helical" evidence="12">
    <location>
        <begin position="102"/>
        <end position="124"/>
    </location>
</feature>
<feature type="domain" description="Histidine kinase" evidence="13">
    <location>
        <begin position="416"/>
        <end position="633"/>
    </location>
</feature>
<dbReference type="EMBL" id="PFBM01000017">
    <property type="protein sequence ID" value="PIR82340.1"/>
    <property type="molecule type" value="Genomic_DNA"/>
</dbReference>
<dbReference type="Gene3D" id="1.10.287.130">
    <property type="match status" value="1"/>
</dbReference>
<evidence type="ECO:0000256" key="9">
    <source>
        <dbReference type="ARBA" id="ARBA00022989"/>
    </source>
</evidence>
<dbReference type="Gene3D" id="3.30.565.10">
    <property type="entry name" value="Histidine kinase-like ATPase, C-terminal domain"/>
    <property type="match status" value="1"/>
</dbReference>
<keyword evidence="4" id="KW-1003">Cell membrane</keyword>
<dbReference type="InterPro" id="IPR036890">
    <property type="entry name" value="HATPase_C_sf"/>
</dbReference>
<name>A0A2H0U7M5_9BACT</name>
<comment type="subcellular location">
    <subcellularLocation>
        <location evidence="2">Cell membrane</location>
        <topology evidence="2">Multi-pass membrane protein</topology>
    </subcellularLocation>
</comment>
<dbReference type="InterPro" id="IPR036097">
    <property type="entry name" value="HisK_dim/P_sf"/>
</dbReference>
<evidence type="ECO:0000256" key="11">
    <source>
        <dbReference type="PROSITE-ProRule" id="PRU00169"/>
    </source>
</evidence>
<dbReference type="SUPFAM" id="SSF47384">
    <property type="entry name" value="Homodimeric domain of signal transducing histidine kinase"/>
    <property type="match status" value="1"/>
</dbReference>
<dbReference type="InterPro" id="IPR003594">
    <property type="entry name" value="HATPase_dom"/>
</dbReference>
<dbReference type="Pfam" id="PF00512">
    <property type="entry name" value="HisKA"/>
    <property type="match status" value="1"/>
</dbReference>
<feature type="transmembrane region" description="Helical" evidence="12">
    <location>
        <begin position="327"/>
        <end position="346"/>
    </location>
</feature>
<feature type="transmembrane region" description="Helical" evidence="12">
    <location>
        <begin position="155"/>
        <end position="179"/>
    </location>
</feature>
<dbReference type="PROSITE" id="PS50109">
    <property type="entry name" value="HIS_KIN"/>
    <property type="match status" value="1"/>
</dbReference>
<evidence type="ECO:0000256" key="2">
    <source>
        <dbReference type="ARBA" id="ARBA00004651"/>
    </source>
</evidence>
<dbReference type="EC" id="2.7.13.3" evidence="3"/>
<feature type="transmembrane region" description="Helical" evidence="12">
    <location>
        <begin position="277"/>
        <end position="296"/>
    </location>
</feature>
<dbReference type="Pfam" id="PF05231">
    <property type="entry name" value="MASE1"/>
    <property type="match status" value="1"/>
</dbReference>
<dbReference type="InterPro" id="IPR007895">
    <property type="entry name" value="MASE1"/>
</dbReference>
<evidence type="ECO:0000256" key="1">
    <source>
        <dbReference type="ARBA" id="ARBA00000085"/>
    </source>
</evidence>
<dbReference type="InterPro" id="IPR003661">
    <property type="entry name" value="HisK_dim/P_dom"/>
</dbReference>
<feature type="transmembrane region" description="Helical" evidence="12">
    <location>
        <begin position="131"/>
        <end position="149"/>
    </location>
</feature>
<dbReference type="SMART" id="SM00388">
    <property type="entry name" value="HisKA"/>
    <property type="match status" value="1"/>
</dbReference>
<evidence type="ECO:0000259" key="14">
    <source>
        <dbReference type="PROSITE" id="PS50110"/>
    </source>
</evidence>
<feature type="domain" description="Response regulatory" evidence="14">
    <location>
        <begin position="661"/>
        <end position="775"/>
    </location>
</feature>
<dbReference type="CDD" id="cd17580">
    <property type="entry name" value="REC_2_DhkD-like"/>
    <property type="match status" value="1"/>
</dbReference>
<sequence length="787" mass="87989">MPCMALRPPFMSTSFAPFISLFSRHFTQYPSVIRMFINWYAVSIPIRWARNSGLSPFMCTSCAKREIERCVRAPRVLECRHGLCRLPMTALLPSLSRIKEKWFSLLIIYVAYVASALVGIYLYAELDIAPAIIWIPVGIALAAIIIEGYEVWPAIFLASLTAALFIEAPAFFLVGMVAANTLQPIVAKYILDQVQFDRGLGTVKDMFAILATALFVTMIVPTTVWGIAYAYNMLHETELPLLWGAWWVGSALSALAITPFLIRWIKRPWPVRTRAQIIEIVLTHAALLLVAVPLFMTPYTSVYGISLIYFLLAVLLWMAFRIGPRFMTFSLFLMAATSVLGALWGVHDSAPELFSQRLLNTQIFSLIVIFFFFIIVSIEEQRKTAVAKNAQRTAELEEALQRIHLEDQAKNEFLAMLAHELRNPLASILSSVELLRLKSGSAAEVRRLSDAMNMRVKTMARLLDDLLDISRITQKKLSIEKEPSDLHEILSHSIEIVEPIMQKYGHYLQVSLPEESATVDADATRLEQVFVNILSNAAKYTPPEGRVELSCTYEDTSARITIRDTGIGIPRIMLTRIFEPFVRIRQREEGVEGIGIGLSLAKSLIELHGGTIHAESKGYRRGSEFTIRLPLIETRRKPKNPLRAPGASRGARPLAPRSSFRILIIDDNHEAADALGKLFRMKGHVVSLAHDGASGIAAADEFDPDIIFLDIGLPDIDGYEVAQRLRAAGVNVHIVALTGFVQQGDKERSRESGFDHHLTKPVAFSDIEALLKDIEKEGSIKPLFDHA</sequence>
<gene>
    <name evidence="15" type="ORF">COU20_02860</name>
</gene>
<comment type="catalytic activity">
    <reaction evidence="1">
        <text>ATP + protein L-histidine = ADP + protein N-phospho-L-histidine.</text>
        <dbReference type="EC" id="2.7.13.3"/>
    </reaction>
</comment>
<dbReference type="InterPro" id="IPR004358">
    <property type="entry name" value="Sig_transdc_His_kin-like_C"/>
</dbReference>
<feature type="modified residue" description="4-aspartylphosphate" evidence="11">
    <location>
        <position position="710"/>
    </location>
</feature>
<evidence type="ECO:0000313" key="15">
    <source>
        <dbReference type="EMBL" id="PIR82340.1"/>
    </source>
</evidence>
<dbReference type="Pfam" id="PF02518">
    <property type="entry name" value="HATPase_c"/>
    <property type="match status" value="1"/>
</dbReference>
<keyword evidence="9 12" id="KW-1133">Transmembrane helix</keyword>
<evidence type="ECO:0000256" key="6">
    <source>
        <dbReference type="ARBA" id="ARBA00022679"/>
    </source>
</evidence>
<evidence type="ECO:0000256" key="4">
    <source>
        <dbReference type="ARBA" id="ARBA00022475"/>
    </source>
</evidence>
<feature type="transmembrane region" description="Helical" evidence="12">
    <location>
        <begin position="358"/>
        <end position="378"/>
    </location>
</feature>
<keyword evidence="8" id="KW-0418">Kinase</keyword>
<keyword evidence="7 12" id="KW-0812">Transmembrane</keyword>
<organism evidence="15 16">
    <name type="scientific">Candidatus Kaiserbacteria bacterium CG10_big_fil_rev_8_21_14_0_10_59_10</name>
    <dbReference type="NCBI Taxonomy" id="1974612"/>
    <lineage>
        <taxon>Bacteria</taxon>
        <taxon>Candidatus Kaiseribacteriota</taxon>
    </lineage>
</organism>
<proteinExistence type="predicted"/>
<dbReference type="InterPro" id="IPR005467">
    <property type="entry name" value="His_kinase_dom"/>
</dbReference>
<dbReference type="SMART" id="SM00387">
    <property type="entry name" value="HATPase_c"/>
    <property type="match status" value="1"/>
</dbReference>
<dbReference type="PANTHER" id="PTHR43547">
    <property type="entry name" value="TWO-COMPONENT HISTIDINE KINASE"/>
    <property type="match status" value="1"/>
</dbReference>
<dbReference type="Proteomes" id="UP000231379">
    <property type="component" value="Unassembled WGS sequence"/>
</dbReference>
<evidence type="ECO:0000256" key="5">
    <source>
        <dbReference type="ARBA" id="ARBA00022553"/>
    </source>
</evidence>
<evidence type="ECO:0000313" key="16">
    <source>
        <dbReference type="Proteomes" id="UP000231379"/>
    </source>
</evidence>
<feature type="transmembrane region" description="Helical" evidence="12">
    <location>
        <begin position="302"/>
        <end position="320"/>
    </location>
</feature>
<dbReference type="GO" id="GO:0005886">
    <property type="term" value="C:plasma membrane"/>
    <property type="evidence" value="ECO:0007669"/>
    <property type="project" value="UniProtKB-SubCell"/>
</dbReference>
<dbReference type="SMART" id="SM00448">
    <property type="entry name" value="REC"/>
    <property type="match status" value="1"/>
</dbReference>
<evidence type="ECO:0000256" key="8">
    <source>
        <dbReference type="ARBA" id="ARBA00022777"/>
    </source>
</evidence>
<reference evidence="16" key="1">
    <citation type="submission" date="2017-09" db="EMBL/GenBank/DDBJ databases">
        <title>Depth-based differentiation of microbial function through sediment-hosted aquifers and enrichment of novel symbionts in the deep terrestrial subsurface.</title>
        <authorList>
            <person name="Probst A.J."/>
            <person name="Ladd B."/>
            <person name="Jarett J.K."/>
            <person name="Geller-Mcgrath D.E."/>
            <person name="Sieber C.M.K."/>
            <person name="Emerson J.B."/>
            <person name="Anantharaman K."/>
            <person name="Thomas B.C."/>
            <person name="Malmstrom R."/>
            <person name="Stieglmeier M."/>
            <person name="Klingl A."/>
            <person name="Woyke T."/>
            <person name="Ryan C.M."/>
            <person name="Banfield J.F."/>
        </authorList>
    </citation>
    <scope>NUCLEOTIDE SEQUENCE [LARGE SCALE GENOMIC DNA]</scope>
</reference>
<protein>
    <recommendedName>
        <fullName evidence="3">histidine kinase</fullName>
        <ecNumber evidence="3">2.7.13.3</ecNumber>
    </recommendedName>
</protein>
<keyword evidence="10 12" id="KW-0472">Membrane</keyword>
<keyword evidence="5 11" id="KW-0597">Phosphoprotein</keyword>
<feature type="transmembrane region" description="Helical" evidence="12">
    <location>
        <begin position="243"/>
        <end position="265"/>
    </location>
</feature>
<dbReference type="InterPro" id="IPR001789">
    <property type="entry name" value="Sig_transdc_resp-reg_receiver"/>
</dbReference>
<accession>A0A2H0U7M5</accession>
<dbReference type="PRINTS" id="PR00344">
    <property type="entry name" value="BCTRLSENSOR"/>
</dbReference>
<evidence type="ECO:0000256" key="10">
    <source>
        <dbReference type="ARBA" id="ARBA00023136"/>
    </source>
</evidence>
<dbReference type="CDD" id="cd00075">
    <property type="entry name" value="HATPase"/>
    <property type="match status" value="1"/>
</dbReference>
<dbReference type="SUPFAM" id="SSF55874">
    <property type="entry name" value="ATPase domain of HSP90 chaperone/DNA topoisomerase II/histidine kinase"/>
    <property type="match status" value="1"/>
</dbReference>
<dbReference type="SUPFAM" id="SSF52172">
    <property type="entry name" value="CheY-like"/>
    <property type="match status" value="1"/>
</dbReference>
<feature type="transmembrane region" description="Helical" evidence="12">
    <location>
        <begin position="207"/>
        <end position="231"/>
    </location>
</feature>
<dbReference type="Gene3D" id="3.40.50.2300">
    <property type="match status" value="1"/>
</dbReference>